<protein>
    <submittedName>
        <fullName evidence="2">Ribosomal protein S5 domain 2-like superfamily protein</fullName>
    </submittedName>
</protein>
<keyword evidence="2" id="KW-0687">Ribonucleoprotein</keyword>
<reference evidence="3" key="1">
    <citation type="journal article" date="2019" name="Curr. Biol.">
        <title>Genome Sequence of Striga asiatica Provides Insight into the Evolution of Plant Parasitism.</title>
        <authorList>
            <person name="Yoshida S."/>
            <person name="Kim S."/>
            <person name="Wafula E.K."/>
            <person name="Tanskanen J."/>
            <person name="Kim Y.M."/>
            <person name="Honaas L."/>
            <person name="Yang Z."/>
            <person name="Spallek T."/>
            <person name="Conn C.E."/>
            <person name="Ichihashi Y."/>
            <person name="Cheong K."/>
            <person name="Cui S."/>
            <person name="Der J.P."/>
            <person name="Gundlach H."/>
            <person name="Jiao Y."/>
            <person name="Hori C."/>
            <person name="Ishida J.K."/>
            <person name="Kasahara H."/>
            <person name="Kiba T."/>
            <person name="Kim M.S."/>
            <person name="Koo N."/>
            <person name="Laohavisit A."/>
            <person name="Lee Y.H."/>
            <person name="Lumba S."/>
            <person name="McCourt P."/>
            <person name="Mortimer J.C."/>
            <person name="Mutuku J.M."/>
            <person name="Nomura T."/>
            <person name="Sasaki-Sekimoto Y."/>
            <person name="Seto Y."/>
            <person name="Wang Y."/>
            <person name="Wakatake T."/>
            <person name="Sakakibara H."/>
            <person name="Demura T."/>
            <person name="Yamaguchi S."/>
            <person name="Yoneyama K."/>
            <person name="Manabe R.I."/>
            <person name="Nelson D.C."/>
            <person name="Schulman A.H."/>
            <person name="Timko M.P."/>
            <person name="dePamphilis C.W."/>
            <person name="Choi D."/>
            <person name="Shirasu K."/>
        </authorList>
    </citation>
    <scope>NUCLEOTIDE SEQUENCE [LARGE SCALE GENOMIC DNA]</scope>
    <source>
        <strain evidence="3">cv. UVA1</strain>
    </source>
</reference>
<keyword evidence="2" id="KW-0689">Ribosomal protein</keyword>
<organism evidence="2 3">
    <name type="scientific">Striga asiatica</name>
    <name type="common">Asiatic witchweed</name>
    <name type="synonym">Buchnera asiatica</name>
    <dbReference type="NCBI Taxonomy" id="4170"/>
    <lineage>
        <taxon>Eukaryota</taxon>
        <taxon>Viridiplantae</taxon>
        <taxon>Streptophyta</taxon>
        <taxon>Embryophyta</taxon>
        <taxon>Tracheophyta</taxon>
        <taxon>Spermatophyta</taxon>
        <taxon>Magnoliopsida</taxon>
        <taxon>eudicotyledons</taxon>
        <taxon>Gunneridae</taxon>
        <taxon>Pentapetalae</taxon>
        <taxon>asterids</taxon>
        <taxon>lamiids</taxon>
        <taxon>Lamiales</taxon>
        <taxon>Orobanchaceae</taxon>
        <taxon>Buchnereae</taxon>
        <taxon>Striga</taxon>
    </lineage>
</organism>
<comment type="caution">
    <text evidence="2">The sequence shown here is derived from an EMBL/GenBank/DDBJ whole genome shotgun (WGS) entry which is preliminary data.</text>
</comment>
<evidence type="ECO:0000313" key="3">
    <source>
        <dbReference type="Proteomes" id="UP000325081"/>
    </source>
</evidence>
<evidence type="ECO:0000313" key="2">
    <source>
        <dbReference type="EMBL" id="GER55778.1"/>
    </source>
</evidence>
<dbReference type="GO" id="GO:0005840">
    <property type="term" value="C:ribosome"/>
    <property type="evidence" value="ECO:0007669"/>
    <property type="project" value="UniProtKB-KW"/>
</dbReference>
<gene>
    <name evidence="2" type="ORF">STAS_33465</name>
</gene>
<keyword evidence="3" id="KW-1185">Reference proteome</keyword>
<dbReference type="AlphaFoldDB" id="A0A5A7RE78"/>
<sequence>MREERERQLDKIGFSEGERGENGQIILDPSKLEEQVMRFIPFRKVLPLAMSSKDAEGASLPEYGFARGSSLSPAKRPAIGGHGGSLPCTSLRISTLPVWPTPSFNWELGPPAAMTRCISWPPRRCCLGRLGSIGGCICNPFAPPPMLVFPSGPSSN</sequence>
<name>A0A5A7RE78_STRAF</name>
<feature type="compositionally biased region" description="Basic and acidic residues" evidence="1">
    <location>
        <begin position="1"/>
        <end position="10"/>
    </location>
</feature>
<dbReference type="Proteomes" id="UP000325081">
    <property type="component" value="Unassembled WGS sequence"/>
</dbReference>
<evidence type="ECO:0000256" key="1">
    <source>
        <dbReference type="SAM" id="MobiDB-lite"/>
    </source>
</evidence>
<feature type="region of interest" description="Disordered" evidence="1">
    <location>
        <begin position="1"/>
        <end position="23"/>
    </location>
</feature>
<accession>A0A5A7RE78</accession>
<dbReference type="EMBL" id="BKCP01012181">
    <property type="protein sequence ID" value="GER55778.1"/>
    <property type="molecule type" value="Genomic_DNA"/>
</dbReference>
<proteinExistence type="predicted"/>